<keyword evidence="3" id="KW-0804">Transcription</keyword>
<dbReference type="InterPro" id="IPR011663">
    <property type="entry name" value="UTRA"/>
</dbReference>
<feature type="domain" description="HTH gntR-type" evidence="4">
    <location>
        <begin position="7"/>
        <end position="75"/>
    </location>
</feature>
<dbReference type="SMART" id="SM00866">
    <property type="entry name" value="UTRA"/>
    <property type="match status" value="1"/>
</dbReference>
<comment type="caution">
    <text evidence="5">The sequence shown here is derived from an EMBL/GenBank/DDBJ whole genome shotgun (WGS) entry which is preliminary data.</text>
</comment>
<dbReference type="EMBL" id="FLUX01000010">
    <property type="protein sequence ID" value="SCA75148.1"/>
    <property type="molecule type" value="Genomic_DNA"/>
</dbReference>
<protein>
    <submittedName>
        <fullName evidence="5">Transcriptional regulator, GntR family</fullName>
    </submittedName>
</protein>
<evidence type="ECO:0000313" key="5">
    <source>
        <dbReference type="EMBL" id="SCA75148.1"/>
    </source>
</evidence>
<dbReference type="PANTHER" id="PTHR44846">
    <property type="entry name" value="MANNOSYL-D-GLYCERATE TRANSPORT/METABOLISM SYSTEM REPRESSOR MNGR-RELATED"/>
    <property type="match status" value="1"/>
</dbReference>
<accession>A0ABY0JXY3</accession>
<dbReference type="Pfam" id="PF00392">
    <property type="entry name" value="GntR"/>
    <property type="match status" value="1"/>
</dbReference>
<dbReference type="Pfam" id="PF07702">
    <property type="entry name" value="UTRA"/>
    <property type="match status" value="1"/>
</dbReference>
<dbReference type="CDD" id="cd07377">
    <property type="entry name" value="WHTH_GntR"/>
    <property type="match status" value="1"/>
</dbReference>
<dbReference type="PANTHER" id="PTHR44846:SF7">
    <property type="entry name" value="TRANSCRIPTIONAL REGULATOR OF 2-AMINOETHYLPHOSPHONATE DEGRADATION OPERONS-RELATED"/>
    <property type="match status" value="1"/>
</dbReference>
<dbReference type="Proteomes" id="UP000195338">
    <property type="component" value="Unassembled WGS sequence"/>
</dbReference>
<dbReference type="InterPro" id="IPR028978">
    <property type="entry name" value="Chorismate_lyase_/UTRA_dom_sf"/>
</dbReference>
<dbReference type="InterPro" id="IPR036388">
    <property type="entry name" value="WH-like_DNA-bd_sf"/>
</dbReference>
<reference evidence="5 6" key="1">
    <citation type="submission" date="2016-04" db="EMBL/GenBank/DDBJ databases">
        <authorList>
            <person name="Mornico D."/>
        </authorList>
    </citation>
    <scope>NUCLEOTIDE SEQUENCE [LARGE SCALE GENOMIC DNA]</scope>
    <source>
        <strain evidence="5 6">A121</strain>
    </source>
</reference>
<dbReference type="Gene3D" id="3.40.1410.10">
    <property type="entry name" value="Chorismate lyase-like"/>
    <property type="match status" value="1"/>
</dbReference>
<evidence type="ECO:0000259" key="4">
    <source>
        <dbReference type="PROSITE" id="PS50949"/>
    </source>
</evidence>
<dbReference type="InterPro" id="IPR050679">
    <property type="entry name" value="Bact_HTH_transcr_reg"/>
</dbReference>
<dbReference type="Gene3D" id="1.10.10.10">
    <property type="entry name" value="Winged helix-like DNA-binding domain superfamily/Winged helix DNA-binding domain"/>
    <property type="match status" value="1"/>
</dbReference>
<dbReference type="PROSITE" id="PS50949">
    <property type="entry name" value="HTH_GNTR"/>
    <property type="match status" value="1"/>
</dbReference>
<evidence type="ECO:0000256" key="3">
    <source>
        <dbReference type="ARBA" id="ARBA00023163"/>
    </source>
</evidence>
<evidence type="ECO:0000313" key="6">
    <source>
        <dbReference type="Proteomes" id="UP000195338"/>
    </source>
</evidence>
<dbReference type="InterPro" id="IPR000524">
    <property type="entry name" value="Tscrpt_reg_HTH_GntR"/>
</dbReference>
<keyword evidence="2" id="KW-0238">DNA-binding</keyword>
<organism evidence="5 6">
    <name type="scientific">Citrobacter europaeus</name>
    <dbReference type="NCBI Taxonomy" id="1914243"/>
    <lineage>
        <taxon>Bacteria</taxon>
        <taxon>Pseudomonadati</taxon>
        <taxon>Pseudomonadota</taxon>
        <taxon>Gammaproteobacteria</taxon>
        <taxon>Enterobacterales</taxon>
        <taxon>Enterobacteriaceae</taxon>
        <taxon>Citrobacter</taxon>
    </lineage>
</organism>
<dbReference type="InterPro" id="IPR036390">
    <property type="entry name" value="WH_DNA-bd_sf"/>
</dbReference>
<name>A0ABY0JXY3_9ENTR</name>
<dbReference type="SUPFAM" id="SSF46785">
    <property type="entry name" value="Winged helix' DNA-binding domain"/>
    <property type="match status" value="1"/>
</dbReference>
<proteinExistence type="predicted"/>
<evidence type="ECO:0000256" key="2">
    <source>
        <dbReference type="ARBA" id="ARBA00023125"/>
    </source>
</evidence>
<evidence type="ECO:0000256" key="1">
    <source>
        <dbReference type="ARBA" id="ARBA00023015"/>
    </source>
</evidence>
<sequence>MSEMKKKNNVDVLRERFESWLNENNLPAGSKLPSERELCELLDAKRMTLRQVLIELEIDARIFRKNRSGWFISSKRFIYNPKSLSSFNAEACAQGRKPFWDYLTKETIETVPHHVDDVFLSTGERYLVTGWCGLDSHKVFYHESYIDADVAPGFINKLGNQSFSSVWEDAFGHILNIKEMIFKPVNMPEVACKELGVAPNTYGILVEKHRATRDKKVVQVDFEYWRLESVELVIRDE</sequence>
<keyword evidence="6" id="KW-1185">Reference proteome</keyword>
<dbReference type="SUPFAM" id="SSF64288">
    <property type="entry name" value="Chorismate lyase-like"/>
    <property type="match status" value="1"/>
</dbReference>
<dbReference type="SMART" id="SM00345">
    <property type="entry name" value="HTH_GNTR"/>
    <property type="match status" value="1"/>
</dbReference>
<keyword evidence="1" id="KW-0805">Transcription regulation</keyword>
<gene>
    <name evidence="5" type="ORF">BN4901_1018</name>
</gene>